<evidence type="ECO:0000313" key="1">
    <source>
        <dbReference type="EMBL" id="PHH64338.1"/>
    </source>
</evidence>
<gene>
    <name evidence="1" type="ORF">CDD81_4695</name>
</gene>
<dbReference type="AlphaFoldDB" id="A0A2C5XIY9"/>
<reference evidence="1 2" key="1">
    <citation type="submission" date="2017-06" db="EMBL/GenBank/DDBJ databases">
        <title>Ant-infecting Ophiocordyceps genomes reveal a high diversity of potential behavioral manipulation genes and a possible major role for enterotoxins.</title>
        <authorList>
            <person name="De Bekker C."/>
            <person name="Evans H.C."/>
            <person name="Brachmann A."/>
            <person name="Hughes D.P."/>
        </authorList>
    </citation>
    <scope>NUCLEOTIDE SEQUENCE [LARGE SCALE GENOMIC DNA]</scope>
    <source>
        <strain evidence="1 2">Map64</strain>
    </source>
</reference>
<sequence>MRVCSSHVPVPKNTLSKRRYVTTHLSHPIKRTTWTSMAPKCSIIFIWHMLCISALIGVASAGGPVAPPTSAGIFPTWGFLRQVASLKHLETCDSLDRLPRHGPLALARAKNLRLGYSCAEMGSGNENFVPSLECPSDIWGFGRGCTSSTIASDIYNALPADMIATIIRKSGLDAAGFKEMLAKDLFVGDRETRVYQLRWIKEAFDQQRVVCWPRRPGFTPSQFLDIFGYIGGLLVNTSTLEFPVPERYMDYPPGHVNFYKYHVLNHTSFRPARAAGQIKSLLAVRVPPKTVSTLRADVDRWAGLAGRVVFHSLVWSQPYSCPEQNNCQSTPLEDCDKPLAPSNAEEVLEVLAAALLTRLSVVISWPDVIGPRPRGVWITVEGKATSVTHSLFGIRVPTSSS</sequence>
<keyword evidence="2" id="KW-1185">Reference proteome</keyword>
<dbReference type="OrthoDB" id="4908099at2759"/>
<dbReference type="EMBL" id="NJET01000032">
    <property type="protein sequence ID" value="PHH64338.1"/>
    <property type="molecule type" value="Genomic_DNA"/>
</dbReference>
<comment type="caution">
    <text evidence="1">The sequence shown here is derived from an EMBL/GenBank/DDBJ whole genome shotgun (WGS) entry which is preliminary data.</text>
</comment>
<name>A0A2C5XIY9_9HYPO</name>
<protein>
    <submittedName>
        <fullName evidence="1">Uncharacterized protein</fullName>
    </submittedName>
</protein>
<proteinExistence type="predicted"/>
<accession>A0A2C5XIY9</accession>
<organism evidence="1 2">
    <name type="scientific">Ophiocordyceps australis</name>
    <dbReference type="NCBI Taxonomy" id="1399860"/>
    <lineage>
        <taxon>Eukaryota</taxon>
        <taxon>Fungi</taxon>
        <taxon>Dikarya</taxon>
        <taxon>Ascomycota</taxon>
        <taxon>Pezizomycotina</taxon>
        <taxon>Sordariomycetes</taxon>
        <taxon>Hypocreomycetidae</taxon>
        <taxon>Hypocreales</taxon>
        <taxon>Ophiocordycipitaceae</taxon>
        <taxon>Ophiocordyceps</taxon>
    </lineage>
</organism>
<evidence type="ECO:0000313" key="2">
    <source>
        <dbReference type="Proteomes" id="UP000226192"/>
    </source>
</evidence>
<dbReference type="Proteomes" id="UP000226192">
    <property type="component" value="Unassembled WGS sequence"/>
</dbReference>